<evidence type="ECO:0000313" key="2">
    <source>
        <dbReference type="EMBL" id="TCV88950.1"/>
    </source>
</evidence>
<evidence type="ECO:0000313" key="3">
    <source>
        <dbReference type="Proteomes" id="UP000295367"/>
    </source>
</evidence>
<keyword evidence="1" id="KW-0479">Metal-binding</keyword>
<organism evidence="2 3">
    <name type="scientific">Sulfurirhabdus autotrophica</name>
    <dbReference type="NCBI Taxonomy" id="1706046"/>
    <lineage>
        <taxon>Bacteria</taxon>
        <taxon>Pseudomonadati</taxon>
        <taxon>Pseudomonadota</taxon>
        <taxon>Betaproteobacteria</taxon>
        <taxon>Nitrosomonadales</taxon>
        <taxon>Sulfuricellaceae</taxon>
        <taxon>Sulfurirhabdus</taxon>
    </lineage>
</organism>
<name>A0A4R3YAK5_9PROT</name>
<keyword evidence="1" id="KW-0238">DNA-binding</keyword>
<reference evidence="2 3" key="1">
    <citation type="submission" date="2019-03" db="EMBL/GenBank/DDBJ databases">
        <title>Genomic Encyclopedia of Type Strains, Phase IV (KMG-IV): sequencing the most valuable type-strain genomes for metagenomic binning, comparative biology and taxonomic classification.</title>
        <authorList>
            <person name="Goeker M."/>
        </authorList>
    </citation>
    <scope>NUCLEOTIDE SEQUENCE [LARGE SCALE GENOMIC DNA]</scope>
    <source>
        <strain evidence="2 3">DSM 100309</strain>
    </source>
</reference>
<dbReference type="RefSeq" id="WP_124946009.1">
    <property type="nucleotide sequence ID" value="NZ_BHVT01000020.1"/>
</dbReference>
<protein>
    <recommendedName>
        <fullName evidence="1">Ferric uptake regulation protein</fullName>
    </recommendedName>
</protein>
<dbReference type="InterPro" id="IPR036388">
    <property type="entry name" value="WH-like_DNA-bd_sf"/>
</dbReference>
<gene>
    <name evidence="1" type="primary">fur</name>
    <name evidence="2" type="ORF">EDC63_10321</name>
</gene>
<keyword evidence="1" id="KW-0862">Zinc</keyword>
<dbReference type="EMBL" id="SMCO01000003">
    <property type="protein sequence ID" value="TCV88950.1"/>
    <property type="molecule type" value="Genomic_DNA"/>
</dbReference>
<dbReference type="PANTHER" id="PTHR33202:SF7">
    <property type="entry name" value="FERRIC UPTAKE REGULATION PROTEIN"/>
    <property type="match status" value="1"/>
</dbReference>
<keyword evidence="1" id="KW-0408">Iron</keyword>
<accession>A0A4R3YAK5</accession>
<proteinExistence type="inferred from homology"/>
<comment type="subcellular location">
    <subcellularLocation>
        <location evidence="1">Cytoplasm</location>
    </subcellularLocation>
</comment>
<dbReference type="PANTHER" id="PTHR33202">
    <property type="entry name" value="ZINC UPTAKE REGULATION PROTEIN"/>
    <property type="match status" value="1"/>
</dbReference>
<sequence length="140" mass="15902">MQQYTRDNMAELLRSHSINPTHQRIEIAFALFSRQEHLSADQIMSLVNTRFSETSKATVYNTLNLFVEKKLVREVIVDPSKVFYDPNTQEHHHIYNVVSGELTDIDVSAISIGSLPNLPEGLVTEGIDVIVRVRPQNILS</sequence>
<dbReference type="Pfam" id="PF01475">
    <property type="entry name" value="FUR"/>
    <property type="match status" value="1"/>
</dbReference>
<keyword evidence="1" id="KW-0678">Repressor</keyword>
<dbReference type="AlphaFoldDB" id="A0A4R3YAK5"/>
<dbReference type="CDD" id="cd07153">
    <property type="entry name" value="Fur_like"/>
    <property type="match status" value="1"/>
</dbReference>
<dbReference type="OrthoDB" id="8659436at2"/>
<dbReference type="GO" id="GO:0008270">
    <property type="term" value="F:zinc ion binding"/>
    <property type="evidence" value="ECO:0007669"/>
    <property type="project" value="TreeGrafter"/>
</dbReference>
<dbReference type="GO" id="GO:0045892">
    <property type="term" value="P:negative regulation of DNA-templated transcription"/>
    <property type="evidence" value="ECO:0007669"/>
    <property type="project" value="TreeGrafter"/>
</dbReference>
<dbReference type="GO" id="GO:1900376">
    <property type="term" value="P:regulation of secondary metabolite biosynthetic process"/>
    <property type="evidence" value="ECO:0007669"/>
    <property type="project" value="TreeGrafter"/>
</dbReference>
<keyword evidence="3" id="KW-1185">Reference proteome</keyword>
<dbReference type="Gene3D" id="1.10.10.10">
    <property type="entry name" value="Winged helix-like DNA-binding domain superfamily/Winged helix DNA-binding domain"/>
    <property type="match status" value="1"/>
</dbReference>
<dbReference type="InterPro" id="IPR002481">
    <property type="entry name" value="FUR"/>
</dbReference>
<comment type="subunit">
    <text evidence="1">Homodimer.</text>
</comment>
<keyword evidence="1" id="KW-0805">Transcription regulation</keyword>
<dbReference type="InterPro" id="IPR036390">
    <property type="entry name" value="WH_DNA-bd_sf"/>
</dbReference>
<dbReference type="SUPFAM" id="SSF46785">
    <property type="entry name" value="Winged helix' DNA-binding domain"/>
    <property type="match status" value="1"/>
</dbReference>
<keyword evidence="1" id="KW-0804">Transcription</keyword>
<evidence type="ECO:0000256" key="1">
    <source>
        <dbReference type="RuleBase" id="RU364037"/>
    </source>
</evidence>
<dbReference type="GO" id="GO:0003700">
    <property type="term" value="F:DNA-binding transcription factor activity"/>
    <property type="evidence" value="ECO:0007669"/>
    <property type="project" value="UniProtKB-UniRule"/>
</dbReference>
<dbReference type="GO" id="GO:0005737">
    <property type="term" value="C:cytoplasm"/>
    <property type="evidence" value="ECO:0007669"/>
    <property type="project" value="UniProtKB-SubCell"/>
</dbReference>
<comment type="similarity">
    <text evidence="1">Belongs to the Fur family.</text>
</comment>
<dbReference type="GO" id="GO:0000976">
    <property type="term" value="F:transcription cis-regulatory region binding"/>
    <property type="evidence" value="ECO:0007669"/>
    <property type="project" value="TreeGrafter"/>
</dbReference>
<dbReference type="Proteomes" id="UP000295367">
    <property type="component" value="Unassembled WGS sequence"/>
</dbReference>
<keyword evidence="1" id="KW-0963">Cytoplasm</keyword>
<comment type="caution">
    <text evidence="2">The sequence shown here is derived from an EMBL/GenBank/DDBJ whole genome shotgun (WGS) entry which is preliminary data.</text>
</comment>